<accession>A0A9P7UNG2</accession>
<dbReference type="Proteomes" id="UP001049176">
    <property type="component" value="Chromosome 8"/>
</dbReference>
<dbReference type="AlphaFoldDB" id="A0A9P7UNG2"/>
<dbReference type="KEGG" id="more:E1B28_012624"/>
<evidence type="ECO:0000256" key="1">
    <source>
        <dbReference type="SAM" id="MobiDB-lite"/>
    </source>
</evidence>
<evidence type="ECO:0000313" key="3">
    <source>
        <dbReference type="Proteomes" id="UP001049176"/>
    </source>
</evidence>
<proteinExistence type="predicted"/>
<feature type="region of interest" description="Disordered" evidence="1">
    <location>
        <begin position="101"/>
        <end position="153"/>
    </location>
</feature>
<name>A0A9P7UNG2_9AGAR</name>
<keyword evidence="3" id="KW-1185">Reference proteome</keyword>
<feature type="region of interest" description="Disordered" evidence="1">
    <location>
        <begin position="187"/>
        <end position="250"/>
    </location>
</feature>
<sequence length="265" mass="29281">MIASEFQDYYHLCSFPASVGSLIAAIARLAPPKFQSSSGVLTPAQLASWDSFHMPPCDLKTFPPLNSLRKALPSSTFQPHVWTPEYRQILEEEPAPNCKIKVEEVPPPSKKAKHTRSSKNRLKKRLICMANEEDPKDDDSGESEVDQLRSSPLVPLARSKRGCQKGSINKCKLEVVVPNRPKPWPIPKPVISKTPREVSEKVSETPIPTVLRPEAPYPSKVSAISAKTPASYKGKARAISASPPPIKKPTRGCWTDMELQLLSTL</sequence>
<reference evidence="2" key="1">
    <citation type="journal article" date="2021" name="Genome Biol. Evol.">
        <title>The assembled and annotated genome of the fairy-ring fungus Marasmius oreades.</title>
        <authorList>
            <person name="Hiltunen M."/>
            <person name="Ament-Velasquez S.L."/>
            <person name="Johannesson H."/>
        </authorList>
    </citation>
    <scope>NUCLEOTIDE SEQUENCE</scope>
    <source>
        <strain evidence="2">03SP1</strain>
    </source>
</reference>
<feature type="compositionally biased region" description="Basic residues" evidence="1">
    <location>
        <begin position="110"/>
        <end position="126"/>
    </location>
</feature>
<dbReference type="RefSeq" id="XP_043005123.1">
    <property type="nucleotide sequence ID" value="XM_043157755.1"/>
</dbReference>
<dbReference type="GeneID" id="66081699"/>
<gene>
    <name evidence="2" type="ORF">E1B28_012624</name>
</gene>
<feature type="compositionally biased region" description="Acidic residues" evidence="1">
    <location>
        <begin position="131"/>
        <end position="145"/>
    </location>
</feature>
<feature type="compositionally biased region" description="Basic and acidic residues" evidence="1">
    <location>
        <begin position="194"/>
        <end position="203"/>
    </location>
</feature>
<dbReference type="EMBL" id="CM032188">
    <property type="protein sequence ID" value="KAG7088652.1"/>
    <property type="molecule type" value="Genomic_DNA"/>
</dbReference>
<comment type="caution">
    <text evidence="2">The sequence shown here is derived from an EMBL/GenBank/DDBJ whole genome shotgun (WGS) entry which is preliminary data.</text>
</comment>
<evidence type="ECO:0000313" key="2">
    <source>
        <dbReference type="EMBL" id="KAG7088652.1"/>
    </source>
</evidence>
<organism evidence="2 3">
    <name type="scientific">Marasmius oreades</name>
    <name type="common">fairy-ring Marasmius</name>
    <dbReference type="NCBI Taxonomy" id="181124"/>
    <lineage>
        <taxon>Eukaryota</taxon>
        <taxon>Fungi</taxon>
        <taxon>Dikarya</taxon>
        <taxon>Basidiomycota</taxon>
        <taxon>Agaricomycotina</taxon>
        <taxon>Agaricomycetes</taxon>
        <taxon>Agaricomycetidae</taxon>
        <taxon>Agaricales</taxon>
        <taxon>Marasmiineae</taxon>
        <taxon>Marasmiaceae</taxon>
        <taxon>Marasmius</taxon>
    </lineage>
</organism>
<protein>
    <submittedName>
        <fullName evidence="2">Uncharacterized protein</fullName>
    </submittedName>
</protein>